<proteinExistence type="inferred from homology"/>
<dbReference type="AlphaFoldDB" id="Q6LHZ3"/>
<evidence type="ECO:0000313" key="10">
    <source>
        <dbReference type="Proteomes" id="UP000000593"/>
    </source>
</evidence>
<keyword evidence="3 7" id="KW-1003">Cell membrane</keyword>
<sequence length="219" mass="24721">MYMQEILLAIWHHDFETLQQVSSLKWFVLLLALVLFLESSFVFLPLPGDSLMLFAGGMIGLGILDFYSTATILCIAASTGSFCAYLQGRILHKTPFISYLERILPDNSLPKARRLLNRYGFLSLFISRFLPFVRVLTPMLMGIAKLSVWRTAIISASSSFIWCLVLLLTGKWIMLSPIFSDYQETLSKGFVVVTFSLMLIAISGVIYRLITNKKSNQIA</sequence>
<keyword evidence="10" id="KW-1185">Reference proteome</keyword>
<evidence type="ECO:0000256" key="6">
    <source>
        <dbReference type="ARBA" id="ARBA00023136"/>
    </source>
</evidence>
<dbReference type="InterPro" id="IPR032816">
    <property type="entry name" value="VTT_dom"/>
</dbReference>
<evidence type="ECO:0000313" key="9">
    <source>
        <dbReference type="EMBL" id="CAG23087.1"/>
    </source>
</evidence>
<comment type="similarity">
    <text evidence="2 7">Belongs to the DedA family.</text>
</comment>
<evidence type="ECO:0000259" key="8">
    <source>
        <dbReference type="Pfam" id="PF09335"/>
    </source>
</evidence>
<evidence type="ECO:0000256" key="4">
    <source>
        <dbReference type="ARBA" id="ARBA00022692"/>
    </source>
</evidence>
<dbReference type="InterPro" id="IPR032818">
    <property type="entry name" value="DedA-like"/>
</dbReference>
<keyword evidence="6 7" id="KW-0472">Membrane</keyword>
<organism evidence="9 10">
    <name type="scientific">Photobacterium profundum (strain SS9)</name>
    <dbReference type="NCBI Taxonomy" id="298386"/>
    <lineage>
        <taxon>Bacteria</taxon>
        <taxon>Pseudomonadati</taxon>
        <taxon>Pseudomonadota</taxon>
        <taxon>Gammaproteobacteria</taxon>
        <taxon>Vibrionales</taxon>
        <taxon>Vibrionaceae</taxon>
        <taxon>Photobacterium</taxon>
    </lineage>
</organism>
<feature type="domain" description="VTT" evidence="8">
    <location>
        <begin position="46"/>
        <end position="170"/>
    </location>
</feature>
<comment type="subcellular location">
    <subcellularLocation>
        <location evidence="1 7">Cell membrane</location>
        <topology evidence="1 7">Multi-pass membrane protein</topology>
    </subcellularLocation>
</comment>
<dbReference type="HOGENOM" id="CLU_044208_6_2_6"/>
<dbReference type="GO" id="GO:0005886">
    <property type="term" value="C:plasma membrane"/>
    <property type="evidence" value="ECO:0007669"/>
    <property type="project" value="UniProtKB-SubCell"/>
</dbReference>
<name>Q6LHZ3_PHOPR</name>
<evidence type="ECO:0000256" key="5">
    <source>
        <dbReference type="ARBA" id="ARBA00022989"/>
    </source>
</evidence>
<dbReference type="eggNOG" id="COG0586">
    <property type="taxonomic scope" value="Bacteria"/>
</dbReference>
<dbReference type="EMBL" id="CR378678">
    <property type="protein sequence ID" value="CAG23087.1"/>
    <property type="molecule type" value="Genomic_DNA"/>
</dbReference>
<feature type="transmembrane region" description="Helical" evidence="7">
    <location>
        <begin position="189"/>
        <end position="210"/>
    </location>
</feature>
<protein>
    <submittedName>
        <fullName evidence="9">Membrane-associated protein</fullName>
    </submittedName>
</protein>
<feature type="transmembrane region" description="Helical" evidence="7">
    <location>
        <begin position="148"/>
        <end position="168"/>
    </location>
</feature>
<feature type="transmembrane region" description="Helical" evidence="7">
    <location>
        <begin position="119"/>
        <end position="136"/>
    </location>
</feature>
<dbReference type="KEGG" id="ppr:PBPRB1215"/>
<feature type="transmembrane region" description="Helical" evidence="7">
    <location>
        <begin position="66"/>
        <end position="86"/>
    </location>
</feature>
<feature type="transmembrane region" description="Helical" evidence="7">
    <location>
        <begin position="26"/>
        <end position="46"/>
    </location>
</feature>
<evidence type="ECO:0000256" key="1">
    <source>
        <dbReference type="ARBA" id="ARBA00004651"/>
    </source>
</evidence>
<accession>Q6LHZ3</accession>
<gene>
    <name evidence="9" type="primary">VVA0110</name>
    <name evidence="9" type="ordered locus">PBPRB1215</name>
</gene>
<evidence type="ECO:0000256" key="7">
    <source>
        <dbReference type="RuleBase" id="RU367016"/>
    </source>
</evidence>
<dbReference type="STRING" id="298386.PBPRB1215"/>
<keyword evidence="5 7" id="KW-1133">Transmembrane helix</keyword>
<evidence type="ECO:0000256" key="3">
    <source>
        <dbReference type="ARBA" id="ARBA00022475"/>
    </source>
</evidence>
<dbReference type="PANTHER" id="PTHR30353">
    <property type="entry name" value="INNER MEMBRANE PROTEIN DEDA-RELATED"/>
    <property type="match status" value="1"/>
</dbReference>
<evidence type="ECO:0000256" key="2">
    <source>
        <dbReference type="ARBA" id="ARBA00010792"/>
    </source>
</evidence>
<keyword evidence="4 7" id="KW-0812">Transmembrane</keyword>
<dbReference type="PANTHER" id="PTHR30353:SF11">
    <property type="entry name" value="INNER MEMBRANE PROTEIN YQJA"/>
    <property type="match status" value="1"/>
</dbReference>
<reference evidence="10" key="1">
    <citation type="journal article" date="2005" name="Science">
        <title>Life at depth: Photobacterium profundum genome sequence and expression analysis.</title>
        <authorList>
            <person name="Vezzi A."/>
            <person name="Campanaro S."/>
            <person name="D'Angelo M."/>
            <person name="Simonato F."/>
            <person name="Vitulo N."/>
            <person name="Lauro F.M."/>
            <person name="Cestaro A."/>
            <person name="Malacrida G."/>
            <person name="Simionati B."/>
            <person name="Cannata N."/>
            <person name="Romualdi C."/>
            <person name="Bartlett D.H."/>
            <person name="Valle G."/>
        </authorList>
    </citation>
    <scope>NUCLEOTIDE SEQUENCE [LARGE SCALE GENOMIC DNA]</scope>
    <source>
        <strain evidence="10">ATCC BAA-1253 / SS9</strain>
    </source>
</reference>
<dbReference type="Proteomes" id="UP000000593">
    <property type="component" value="Chromosome 2"/>
</dbReference>
<dbReference type="Pfam" id="PF09335">
    <property type="entry name" value="VTT_dom"/>
    <property type="match status" value="1"/>
</dbReference>